<organism evidence="1 2">
    <name type="scientific">Litoreibacter albidus</name>
    <dbReference type="NCBI Taxonomy" id="670155"/>
    <lineage>
        <taxon>Bacteria</taxon>
        <taxon>Pseudomonadati</taxon>
        <taxon>Pseudomonadota</taxon>
        <taxon>Alphaproteobacteria</taxon>
        <taxon>Rhodobacterales</taxon>
        <taxon>Roseobacteraceae</taxon>
        <taxon>Litoreibacter</taxon>
    </lineage>
</organism>
<dbReference type="Proteomes" id="UP000199441">
    <property type="component" value="Unassembled WGS sequence"/>
</dbReference>
<evidence type="ECO:0000313" key="1">
    <source>
        <dbReference type="EMBL" id="SDX42427.1"/>
    </source>
</evidence>
<dbReference type="OrthoDB" id="7846470at2"/>
<gene>
    <name evidence="1" type="ORF">SAMN04488001_3180</name>
</gene>
<keyword evidence="2" id="KW-1185">Reference proteome</keyword>
<name>A0A1H3BKK1_9RHOB</name>
<sequence length="166" mass="18737">MTKAQGAIDFDAFLLLIGKLNYSWTNTESLLIHLIAGLSGMDKEIATVVFLTLNTTRARIDMVERLAKLDRIAPEERARILALTGRIQRQSALRNRYNHCIYAFDSDGDNPRSILMRIADRKDRLMMGQVNDLDAAAAEDVRAAIGELQSINRDIWQTVSDLNYPD</sequence>
<protein>
    <submittedName>
        <fullName evidence="1">Uncharacterized protein</fullName>
    </submittedName>
</protein>
<proteinExistence type="predicted"/>
<accession>A0A1H3BKK1</accession>
<evidence type="ECO:0000313" key="2">
    <source>
        <dbReference type="Proteomes" id="UP000199441"/>
    </source>
</evidence>
<dbReference type="AlphaFoldDB" id="A0A1H3BKK1"/>
<dbReference type="RefSeq" id="WP_089947904.1">
    <property type="nucleotide sequence ID" value="NZ_FNOI01000007.1"/>
</dbReference>
<reference evidence="2" key="1">
    <citation type="submission" date="2016-10" db="EMBL/GenBank/DDBJ databases">
        <authorList>
            <person name="Varghese N."/>
            <person name="Submissions S."/>
        </authorList>
    </citation>
    <scope>NUCLEOTIDE SEQUENCE [LARGE SCALE GENOMIC DNA]</scope>
    <source>
        <strain evidence="2">DSM 26922</strain>
    </source>
</reference>
<dbReference type="STRING" id="670155.SAMN04488001_3180"/>
<dbReference type="EMBL" id="FNOI01000007">
    <property type="protein sequence ID" value="SDX42427.1"/>
    <property type="molecule type" value="Genomic_DNA"/>
</dbReference>